<dbReference type="AlphaFoldDB" id="A1T3P4"/>
<dbReference type="eggNOG" id="ENOG5030B3W">
    <property type="taxonomic scope" value="Bacteria"/>
</dbReference>
<organism evidence="2 3">
    <name type="scientific">Mycolicibacterium vanbaalenii (strain DSM 7251 / JCM 13017 / BCRC 16820 / KCTC 9966 / NRRL B-24157 / PYR-1)</name>
    <name type="common">Mycobacterium vanbaalenii</name>
    <dbReference type="NCBI Taxonomy" id="350058"/>
    <lineage>
        <taxon>Bacteria</taxon>
        <taxon>Bacillati</taxon>
        <taxon>Actinomycetota</taxon>
        <taxon>Actinomycetes</taxon>
        <taxon>Mycobacteriales</taxon>
        <taxon>Mycobacteriaceae</taxon>
        <taxon>Mycolicibacterium</taxon>
    </lineage>
</organism>
<sequence>MKFFAGDVLRRLRRYLADEDDPAAKVVEVGLRLVLGYVVIGFVYTVLHIELVDQLENALSAQFTVFADYAALAVMVLMWPLLLASAWICGISGCGLIG</sequence>
<dbReference type="KEGG" id="mva:Mvan_0956"/>
<dbReference type="Proteomes" id="UP000009159">
    <property type="component" value="Chromosome"/>
</dbReference>
<keyword evidence="1" id="KW-0472">Membrane</keyword>
<gene>
    <name evidence="2" type="ordered locus">Mvan_0956</name>
</gene>
<dbReference type="STRING" id="350058.Mvan_0956"/>
<dbReference type="EMBL" id="CP000511">
    <property type="protein sequence ID" value="ABM11794.1"/>
    <property type="molecule type" value="Genomic_DNA"/>
</dbReference>
<reference evidence="2" key="1">
    <citation type="submission" date="2006-12" db="EMBL/GenBank/DDBJ databases">
        <title>Complete sequence of Mycobacterium vanbaalenii PYR-1.</title>
        <authorList>
            <consortium name="US DOE Joint Genome Institute"/>
            <person name="Copeland A."/>
            <person name="Lucas S."/>
            <person name="Lapidus A."/>
            <person name="Barry K."/>
            <person name="Detter J.C."/>
            <person name="Glavina del Rio T."/>
            <person name="Hammon N."/>
            <person name="Israni S."/>
            <person name="Dalin E."/>
            <person name="Tice H."/>
            <person name="Pitluck S."/>
            <person name="Singan V."/>
            <person name="Schmutz J."/>
            <person name="Larimer F."/>
            <person name="Land M."/>
            <person name="Hauser L."/>
            <person name="Kyrpides N."/>
            <person name="Anderson I.J."/>
            <person name="Miller C."/>
            <person name="Richardson P."/>
        </authorList>
    </citation>
    <scope>NUCLEOTIDE SEQUENCE [LARGE SCALE GENOMIC DNA]</scope>
    <source>
        <strain evidence="2">PYR-1</strain>
    </source>
</reference>
<proteinExistence type="predicted"/>
<name>A1T3P4_MYCVP</name>
<keyword evidence="1" id="KW-1133">Transmembrane helix</keyword>
<feature type="transmembrane region" description="Helical" evidence="1">
    <location>
        <begin position="69"/>
        <end position="97"/>
    </location>
</feature>
<feature type="transmembrane region" description="Helical" evidence="1">
    <location>
        <begin position="29"/>
        <end position="49"/>
    </location>
</feature>
<dbReference type="RefSeq" id="WP_011778229.1">
    <property type="nucleotide sequence ID" value="NC_008726.1"/>
</dbReference>
<protein>
    <submittedName>
        <fullName evidence="2">Uncharacterized protein</fullName>
    </submittedName>
</protein>
<evidence type="ECO:0000313" key="2">
    <source>
        <dbReference type="EMBL" id="ABM11794.1"/>
    </source>
</evidence>
<keyword evidence="3" id="KW-1185">Reference proteome</keyword>
<dbReference type="HOGENOM" id="CLU_2180983_0_0_11"/>
<keyword evidence="1" id="KW-0812">Transmembrane</keyword>
<accession>A1T3P4</accession>
<evidence type="ECO:0000256" key="1">
    <source>
        <dbReference type="SAM" id="Phobius"/>
    </source>
</evidence>
<evidence type="ECO:0000313" key="3">
    <source>
        <dbReference type="Proteomes" id="UP000009159"/>
    </source>
</evidence>